<evidence type="ECO:0000313" key="5">
    <source>
        <dbReference type="Proteomes" id="UP001172788"/>
    </source>
</evidence>
<dbReference type="Proteomes" id="UP001172788">
    <property type="component" value="Unassembled WGS sequence"/>
</dbReference>
<comment type="caution">
    <text evidence="3">The sequence shown here is derived from an EMBL/GenBank/DDBJ whole genome shotgun (WGS) entry which is preliminary data.</text>
</comment>
<keyword evidence="2" id="KW-1277">Toxin-antitoxin system</keyword>
<dbReference type="PANTHER" id="PTHR33755">
    <property type="entry name" value="TOXIN PARE1-RELATED"/>
    <property type="match status" value="1"/>
</dbReference>
<protein>
    <recommendedName>
        <fullName evidence="7">Addiction module toxin RelE</fullName>
    </recommendedName>
</protein>
<gene>
    <name evidence="3" type="ORF">DBA34_22480</name>
    <name evidence="4" type="ORF">DBB29_23725</name>
</gene>
<accession>A0AAW7MTQ6</accession>
<keyword evidence="5" id="KW-1185">Reference proteome</keyword>
<dbReference type="InterPro" id="IPR035093">
    <property type="entry name" value="RelE/ParE_toxin_dom_sf"/>
</dbReference>
<evidence type="ECO:0000256" key="2">
    <source>
        <dbReference type="ARBA" id="ARBA00022649"/>
    </source>
</evidence>
<comment type="similarity">
    <text evidence="1">Belongs to the RelE toxin family.</text>
</comment>
<name>A0AAW7MTQ6_9BURK</name>
<dbReference type="Pfam" id="PF05016">
    <property type="entry name" value="ParE_toxin"/>
    <property type="match status" value="1"/>
</dbReference>
<proteinExistence type="inferred from homology"/>
<evidence type="ECO:0000313" key="4">
    <source>
        <dbReference type="EMBL" id="MDN4581122.1"/>
    </source>
</evidence>
<evidence type="ECO:0000256" key="1">
    <source>
        <dbReference type="ARBA" id="ARBA00006226"/>
    </source>
</evidence>
<evidence type="ECO:0008006" key="7">
    <source>
        <dbReference type="Google" id="ProtNLM"/>
    </source>
</evidence>
<dbReference type="EMBL" id="QAID01000045">
    <property type="protein sequence ID" value="MDN4581122.1"/>
    <property type="molecule type" value="Genomic_DNA"/>
</dbReference>
<reference evidence="3" key="1">
    <citation type="submission" date="2018-04" db="EMBL/GenBank/DDBJ databases">
        <authorList>
            <person name="Jy Z."/>
        </authorList>
    </citation>
    <scope>NUCLEOTIDE SEQUENCE</scope>
    <source>
        <strain evidence="4">AS13</strain>
        <strain evidence="3">LA18</strain>
    </source>
</reference>
<dbReference type="Proteomes" id="UP001172791">
    <property type="component" value="Unassembled WGS sequence"/>
</dbReference>
<dbReference type="InterPro" id="IPR051803">
    <property type="entry name" value="TA_system_RelE-like_toxin"/>
</dbReference>
<organism evidence="3 6">
    <name type="scientific">Pandoraea cepalis</name>
    <dbReference type="NCBI Taxonomy" id="2508294"/>
    <lineage>
        <taxon>Bacteria</taxon>
        <taxon>Pseudomonadati</taxon>
        <taxon>Pseudomonadota</taxon>
        <taxon>Betaproteobacteria</taxon>
        <taxon>Burkholderiales</taxon>
        <taxon>Burkholderiaceae</taxon>
        <taxon>Pandoraea</taxon>
    </lineage>
</organism>
<evidence type="ECO:0000313" key="6">
    <source>
        <dbReference type="Proteomes" id="UP001172791"/>
    </source>
</evidence>
<dbReference type="PANTHER" id="PTHR33755:SF6">
    <property type="entry name" value="PLASMID STABILIZATION SYSTEM PROTEIN"/>
    <property type="match status" value="1"/>
</dbReference>
<dbReference type="InterPro" id="IPR007712">
    <property type="entry name" value="RelE/ParE_toxin"/>
</dbReference>
<sequence>MSPEAAGYAVSVTIRWSEYALRERVILWNQLSNTSPSAALNLNVSVERALRHLRCFPAMGRPHRAGNTRVLVPHKRYKLIYRLKENAVTILSLHNVSRPWPPRDYPFHD</sequence>
<dbReference type="Gene3D" id="3.30.2310.20">
    <property type="entry name" value="RelE-like"/>
    <property type="match status" value="1"/>
</dbReference>
<dbReference type="EMBL" id="QAIC01000042">
    <property type="protein sequence ID" value="MDN4576020.1"/>
    <property type="molecule type" value="Genomic_DNA"/>
</dbReference>
<dbReference type="AlphaFoldDB" id="A0AAW7MTQ6"/>
<evidence type="ECO:0000313" key="3">
    <source>
        <dbReference type="EMBL" id="MDN4576020.1"/>
    </source>
</evidence>